<dbReference type="GO" id="GO:0006013">
    <property type="term" value="P:mannose metabolic process"/>
    <property type="evidence" value="ECO:0007669"/>
    <property type="project" value="InterPro"/>
</dbReference>
<dbReference type="Pfam" id="PF07748">
    <property type="entry name" value="Glyco_hydro_38C"/>
    <property type="match status" value="1"/>
</dbReference>
<dbReference type="FunFam" id="3.20.110.10:FF:000001">
    <property type="entry name" value="Alpha-mannosidase"/>
    <property type="match status" value="1"/>
</dbReference>
<gene>
    <name evidence="12" type="ORF">PVL29_021837</name>
</gene>
<dbReference type="SUPFAM" id="SSF88688">
    <property type="entry name" value="Families 57/38 glycoside transferase middle domain"/>
    <property type="match status" value="1"/>
</dbReference>
<dbReference type="EMBL" id="JARBHA010000017">
    <property type="protein sequence ID" value="KAJ9676510.1"/>
    <property type="molecule type" value="Genomic_DNA"/>
</dbReference>
<dbReference type="FunFam" id="1.20.1270.50:FF:000003">
    <property type="entry name" value="Alpha-mannosidase"/>
    <property type="match status" value="1"/>
</dbReference>
<comment type="caution">
    <text evidence="12">The sequence shown here is derived from an EMBL/GenBank/DDBJ whole genome shotgun (WGS) entry which is preliminary data.</text>
</comment>
<dbReference type="GO" id="GO:0030246">
    <property type="term" value="F:carbohydrate binding"/>
    <property type="evidence" value="ECO:0007669"/>
    <property type="project" value="InterPro"/>
</dbReference>
<dbReference type="InterPro" id="IPR050843">
    <property type="entry name" value="Glycosyl_Hydrlase_38"/>
</dbReference>
<dbReference type="Proteomes" id="UP001168098">
    <property type="component" value="Unassembled WGS sequence"/>
</dbReference>
<dbReference type="FunFam" id="2.60.40.1180:FF:000015">
    <property type="entry name" value="Alpha-mannosidase"/>
    <property type="match status" value="1"/>
</dbReference>
<dbReference type="SUPFAM" id="SSF88713">
    <property type="entry name" value="Glycoside hydrolase/deacetylase"/>
    <property type="match status" value="1"/>
</dbReference>
<proteinExistence type="inferred from homology"/>
<evidence type="ECO:0000256" key="5">
    <source>
        <dbReference type="ARBA" id="ARBA00022801"/>
    </source>
</evidence>
<name>A0AA39DAP3_VITRO</name>
<dbReference type="Pfam" id="PF09261">
    <property type="entry name" value="Alpha-mann_mid"/>
    <property type="match status" value="1"/>
</dbReference>
<dbReference type="Gene3D" id="1.20.1270.50">
    <property type="entry name" value="Glycoside hydrolase family 38, central domain"/>
    <property type="match status" value="2"/>
</dbReference>
<dbReference type="GO" id="GO:0004559">
    <property type="term" value="F:alpha-mannosidase activity"/>
    <property type="evidence" value="ECO:0007669"/>
    <property type="project" value="UniProtKB-EC"/>
</dbReference>
<dbReference type="SUPFAM" id="SSF74650">
    <property type="entry name" value="Galactose mutarotase-like"/>
    <property type="match status" value="1"/>
</dbReference>
<evidence type="ECO:0000313" key="13">
    <source>
        <dbReference type="Proteomes" id="UP001168098"/>
    </source>
</evidence>
<keyword evidence="8" id="KW-0325">Glycoprotein</keyword>
<dbReference type="Pfam" id="PF01074">
    <property type="entry name" value="Glyco_hydro_38N"/>
    <property type="match status" value="1"/>
</dbReference>
<dbReference type="AlphaFoldDB" id="A0AA39DAP3"/>
<dbReference type="FunFam" id="1.20.1270.50:FF:000002">
    <property type="entry name" value="Alpha-mannosidase"/>
    <property type="match status" value="1"/>
</dbReference>
<dbReference type="InterPro" id="IPR027291">
    <property type="entry name" value="Glyco_hydro_38_N_sf"/>
</dbReference>
<dbReference type="InterPro" id="IPR048534">
    <property type="entry name" value="Man2a1-like_dom"/>
</dbReference>
<dbReference type="Gene3D" id="3.20.110.10">
    <property type="entry name" value="Glycoside hydrolase 38, N terminal domain"/>
    <property type="match status" value="1"/>
</dbReference>
<dbReference type="EC" id="3.2.1.-" evidence="10"/>
<evidence type="ECO:0000256" key="8">
    <source>
        <dbReference type="ARBA" id="ARBA00023180"/>
    </source>
</evidence>
<dbReference type="InterPro" id="IPR028995">
    <property type="entry name" value="Glyco_hydro_57/38_cen_sf"/>
</dbReference>
<dbReference type="InterPro" id="IPR013780">
    <property type="entry name" value="Glyco_hydro_b"/>
</dbReference>
<dbReference type="GO" id="GO:0046872">
    <property type="term" value="F:metal ion binding"/>
    <property type="evidence" value="ECO:0007669"/>
    <property type="project" value="UniProtKB-KW"/>
</dbReference>
<keyword evidence="4 10" id="KW-0479">Metal-binding</keyword>
<dbReference type="PANTHER" id="PTHR11607:SF3">
    <property type="entry name" value="LYSOSOMAL ALPHA-MANNOSIDASE"/>
    <property type="match status" value="1"/>
</dbReference>
<dbReference type="CDD" id="cd10810">
    <property type="entry name" value="GH38N_AMII_LAM_like"/>
    <property type="match status" value="1"/>
</dbReference>
<feature type="domain" description="Glycoside hydrolase family 38 central" evidence="11">
    <location>
        <begin position="357"/>
        <end position="431"/>
    </location>
</feature>
<dbReference type="SMART" id="SM00872">
    <property type="entry name" value="Alpha-mann_mid"/>
    <property type="match status" value="1"/>
</dbReference>
<keyword evidence="13" id="KW-1185">Reference proteome</keyword>
<dbReference type="Gene3D" id="2.70.98.30">
    <property type="entry name" value="Golgi alpha-mannosidase II, domain 4"/>
    <property type="match status" value="1"/>
</dbReference>
<keyword evidence="5 10" id="KW-0378">Hydrolase</keyword>
<dbReference type="Gene3D" id="2.60.40.1180">
    <property type="entry name" value="Golgi alpha-mannosidase II"/>
    <property type="match status" value="1"/>
</dbReference>
<evidence type="ECO:0000256" key="6">
    <source>
        <dbReference type="ARBA" id="ARBA00022833"/>
    </source>
</evidence>
<dbReference type="InterPro" id="IPR011682">
    <property type="entry name" value="Glyco_hydro_38_C"/>
</dbReference>
<evidence type="ECO:0000256" key="3">
    <source>
        <dbReference type="ARBA" id="ARBA00012752"/>
    </source>
</evidence>
<protein>
    <recommendedName>
        <fullName evidence="3 10">Alpha-mannosidase</fullName>
        <ecNumber evidence="10">3.2.1.-</ecNumber>
    </recommendedName>
</protein>
<keyword evidence="6 10" id="KW-0862">Zinc</keyword>
<feature type="chain" id="PRO_5041487063" description="Alpha-mannosidase" evidence="10">
    <location>
        <begin position="24"/>
        <end position="867"/>
    </location>
</feature>
<comment type="similarity">
    <text evidence="2 10">Belongs to the glycosyl hydrolase 38 family.</text>
</comment>
<dbReference type="InterPro" id="IPR037094">
    <property type="entry name" value="Glyco_hydro_38_cen_sf"/>
</dbReference>
<dbReference type="InterPro" id="IPR015341">
    <property type="entry name" value="Glyco_hydro_38_cen"/>
</dbReference>
<dbReference type="InterPro" id="IPR011013">
    <property type="entry name" value="Gal_mutarotase_sf_dom"/>
</dbReference>
<feature type="signal peptide" evidence="10">
    <location>
        <begin position="1"/>
        <end position="23"/>
    </location>
</feature>
<organism evidence="12 13">
    <name type="scientific">Vitis rotundifolia</name>
    <name type="common">Muscadine grape</name>
    <dbReference type="NCBI Taxonomy" id="103349"/>
    <lineage>
        <taxon>Eukaryota</taxon>
        <taxon>Viridiplantae</taxon>
        <taxon>Streptophyta</taxon>
        <taxon>Embryophyta</taxon>
        <taxon>Tracheophyta</taxon>
        <taxon>Spermatophyta</taxon>
        <taxon>Magnoliopsida</taxon>
        <taxon>eudicotyledons</taxon>
        <taxon>Gunneridae</taxon>
        <taxon>Pentapetalae</taxon>
        <taxon>rosids</taxon>
        <taxon>Vitales</taxon>
        <taxon>Vitaceae</taxon>
        <taxon>Viteae</taxon>
        <taxon>Vitis</taxon>
    </lineage>
</organism>
<evidence type="ECO:0000256" key="9">
    <source>
        <dbReference type="ARBA" id="ARBA00023295"/>
    </source>
</evidence>
<evidence type="ECO:0000259" key="11">
    <source>
        <dbReference type="SMART" id="SM00872"/>
    </source>
</evidence>
<reference evidence="12 13" key="1">
    <citation type="journal article" date="2023" name="BMC Biotechnol.">
        <title>Vitis rotundifolia cv Carlos genome sequencing.</title>
        <authorList>
            <person name="Huff M."/>
            <person name="Hulse-Kemp A."/>
            <person name="Scheffler B."/>
            <person name="Youngblood R."/>
            <person name="Simpson S."/>
            <person name="Babiker E."/>
            <person name="Staton M."/>
        </authorList>
    </citation>
    <scope>NUCLEOTIDE SEQUENCE [LARGE SCALE GENOMIC DNA]</scope>
    <source>
        <tissue evidence="12">Leaf</tissue>
    </source>
</reference>
<evidence type="ECO:0000256" key="10">
    <source>
        <dbReference type="RuleBase" id="RU361199"/>
    </source>
</evidence>
<evidence type="ECO:0000256" key="1">
    <source>
        <dbReference type="ARBA" id="ARBA00000365"/>
    </source>
</evidence>
<evidence type="ECO:0000256" key="2">
    <source>
        <dbReference type="ARBA" id="ARBA00009792"/>
    </source>
</evidence>
<evidence type="ECO:0000256" key="4">
    <source>
        <dbReference type="ARBA" id="ARBA00022723"/>
    </source>
</evidence>
<dbReference type="PANTHER" id="PTHR11607">
    <property type="entry name" value="ALPHA-MANNOSIDASE"/>
    <property type="match status" value="1"/>
</dbReference>
<keyword evidence="7" id="KW-1015">Disulfide bond</keyword>
<dbReference type="Pfam" id="PF21260">
    <property type="entry name" value="Laman-like_dom"/>
    <property type="match status" value="1"/>
</dbReference>
<evidence type="ECO:0000256" key="7">
    <source>
        <dbReference type="ARBA" id="ARBA00023157"/>
    </source>
</evidence>
<accession>A0AA39DAP3</accession>
<keyword evidence="9 10" id="KW-0326">Glycosidase</keyword>
<comment type="catalytic activity">
    <reaction evidence="1">
        <text>Hydrolysis of terminal, non-reducing alpha-D-mannose residues in alpha-D-mannosides.</text>
        <dbReference type="EC" id="3.2.1.24"/>
    </reaction>
</comment>
<dbReference type="InterPro" id="IPR000602">
    <property type="entry name" value="Glyco_hydro_38_N"/>
</dbReference>
<evidence type="ECO:0000313" key="12">
    <source>
        <dbReference type="EMBL" id="KAJ9676510.1"/>
    </source>
</evidence>
<keyword evidence="10" id="KW-0732">Signal</keyword>
<comment type="cofactor">
    <cofactor evidence="10">
        <name>Zn(2+)</name>
        <dbReference type="ChEBI" id="CHEBI:29105"/>
    </cofactor>
    <text evidence="10">Binds 1 zinc ion per subunit.</text>
</comment>
<dbReference type="InterPro" id="IPR011330">
    <property type="entry name" value="Glyco_hydro/deAcase_b/a-brl"/>
</dbReference>
<sequence length="867" mass="97294">MAAHPLSLLLILLLGVLLPCGDSKFIAYNTSHGVVPGKLNVHLVPHSHDDVGWLKTIDQYYVGSNNSIQGACVENVLDSLVPALLSNPDRKFIFVEQAFFQRWWRDQSEIIQGLVRKFISSGQLELINGGMCMHDEATSHYIDMIDQTTLGHRFIKNEFNLTPRIGWQIDPFGHSAVQAYLLGAEVGFDSIFFARIDYQDRAKRKDEKSLEVIWQGSRTFGSSSQIFAGAFPENYEPPPGGFYYEVNDDSPIVQDNIKLFDYNVPDRVNAFVEAAMAQANITRTNHIMWTMGTDFKYQYANSWFRQMDKLIHYVNLDGRVNALYSTPSIYTDAKHAASESWPLKTDDYFPYADRINAYWTGYFTSRAGLKGYVRMMSSYYLAARQLEFFKGRNESGPTTDSLADALAIVQHHDAVTGTEKQHVSDDYAKRLSIGYKEAEEVVAASISYITGSDGGSPITKFEQCPLLNISYCPPSEIDLSQGKNLVVVVYNSLGWKREDVVRIPVLSENVVIRDSSGKEIESQILPLANAYVGIRNYYVKAYLGKIPTVTPQYWLAFSASVPPLGLSTYFISKANRKASTSMQTLFKATGSATDTIAVGPGNLKLIYSENEGKLIGYINTRSRINASMEQSYKYYTGNDGSADKKVIPQASGAYVFRPNGSYPIKSEEQGAFTVLRGPVLDEVHQRINSWISQITRVYKGKEHAEVEFTIGPIPIDDGQGKEVVAEITTTMKSNKTFYTDSSGRDFIERIRDYRKDWHLEVNQPVAGNYYPLNLGIFMKDDSTELSMLVDRAVGGSSIVDGQLELMLHRRLVHDDSRGVAEALNETVCAFDKCTGLTVSPYRMSLFVRHFPYSDISFTGPRKVFPKN</sequence>